<dbReference type="EMBL" id="LAZR01006208">
    <property type="protein sequence ID" value="KKM93922.1"/>
    <property type="molecule type" value="Genomic_DNA"/>
</dbReference>
<dbReference type="AlphaFoldDB" id="A0A0F9PKX6"/>
<gene>
    <name evidence="1" type="ORF">LCGC14_1203540</name>
</gene>
<accession>A0A0F9PKX6</accession>
<evidence type="ECO:0000313" key="1">
    <source>
        <dbReference type="EMBL" id="KKM93922.1"/>
    </source>
</evidence>
<organism evidence="1">
    <name type="scientific">marine sediment metagenome</name>
    <dbReference type="NCBI Taxonomy" id="412755"/>
    <lineage>
        <taxon>unclassified sequences</taxon>
        <taxon>metagenomes</taxon>
        <taxon>ecological metagenomes</taxon>
    </lineage>
</organism>
<name>A0A0F9PKX6_9ZZZZ</name>
<proteinExistence type="predicted"/>
<protein>
    <submittedName>
        <fullName evidence="1">Uncharacterized protein</fullName>
    </submittedName>
</protein>
<comment type="caution">
    <text evidence="1">The sequence shown here is derived from an EMBL/GenBank/DDBJ whole genome shotgun (WGS) entry which is preliminary data.</text>
</comment>
<sequence>MMILKNPSAGDILHYMGKGFKVTKVEPLPQKRFLMDERGLRLEFIKQRKEFIMDKPIVICLCGSTRFADHHAIMRWELEKQGAIVLMINYLPAWYAESQGWDGHDHFGEKAGLKEYLDELHLRKIDLSDKVIVINVDGYIGDSTSAEIRYAKITGKSVEYLEPLEQTTPATPINHLKSSSNTP</sequence>
<reference evidence="1" key="1">
    <citation type="journal article" date="2015" name="Nature">
        <title>Complex archaea that bridge the gap between prokaryotes and eukaryotes.</title>
        <authorList>
            <person name="Spang A."/>
            <person name="Saw J.H."/>
            <person name="Jorgensen S.L."/>
            <person name="Zaremba-Niedzwiedzka K."/>
            <person name="Martijn J."/>
            <person name="Lind A.E."/>
            <person name="van Eijk R."/>
            <person name="Schleper C."/>
            <person name="Guy L."/>
            <person name="Ettema T.J."/>
        </authorList>
    </citation>
    <scope>NUCLEOTIDE SEQUENCE</scope>
</reference>